<proteinExistence type="predicted"/>
<dbReference type="AlphaFoldDB" id="A0A182ITL5"/>
<evidence type="ECO:0000256" key="1">
    <source>
        <dbReference type="SAM" id="MobiDB-lite"/>
    </source>
</evidence>
<feature type="compositionally biased region" description="Polar residues" evidence="1">
    <location>
        <begin position="82"/>
        <end position="93"/>
    </location>
</feature>
<keyword evidence="2" id="KW-0732">Signal</keyword>
<feature type="region of interest" description="Disordered" evidence="1">
    <location>
        <begin position="74"/>
        <end position="107"/>
    </location>
</feature>
<accession>A0A182ITL5</accession>
<sequence length="107" mass="11683">MKYFAMLLLLVIFSGTLLFSGVSAANGPVPYFDQRLHIGPLSRSELAYLKRLVKEDDGDMLEATTTLRAAAVEDDSDAWDNSCVSEPVNQGGFSQEEPAEEPPNSDD</sequence>
<feature type="chain" id="PRO_5043624107" evidence="2">
    <location>
        <begin position="25"/>
        <end position="107"/>
    </location>
</feature>
<evidence type="ECO:0000313" key="3">
    <source>
        <dbReference type="EnsemblMetazoa" id="AATE005238-PA.1"/>
    </source>
</evidence>
<dbReference type="VEuPathDB" id="VectorBase:AATE005238"/>
<name>A0A182ITL5_ANOAO</name>
<evidence type="ECO:0000256" key="2">
    <source>
        <dbReference type="SAM" id="SignalP"/>
    </source>
</evidence>
<reference evidence="3" key="1">
    <citation type="submission" date="2022-08" db="UniProtKB">
        <authorList>
            <consortium name="EnsemblMetazoa"/>
        </authorList>
    </citation>
    <scope>IDENTIFICATION</scope>
    <source>
        <strain evidence="3">EBRO</strain>
    </source>
</reference>
<dbReference type="EnsemblMetazoa" id="AATE005238-RA">
    <property type="protein sequence ID" value="AATE005238-PA.1"/>
    <property type="gene ID" value="AATE005238"/>
</dbReference>
<protein>
    <submittedName>
        <fullName evidence="3">Uncharacterized protein</fullName>
    </submittedName>
</protein>
<feature type="signal peptide" evidence="2">
    <location>
        <begin position="1"/>
        <end position="24"/>
    </location>
</feature>
<organism evidence="3">
    <name type="scientific">Anopheles atroparvus</name>
    <name type="common">European mosquito</name>
    <dbReference type="NCBI Taxonomy" id="41427"/>
    <lineage>
        <taxon>Eukaryota</taxon>
        <taxon>Metazoa</taxon>
        <taxon>Ecdysozoa</taxon>
        <taxon>Arthropoda</taxon>
        <taxon>Hexapoda</taxon>
        <taxon>Insecta</taxon>
        <taxon>Pterygota</taxon>
        <taxon>Neoptera</taxon>
        <taxon>Endopterygota</taxon>
        <taxon>Diptera</taxon>
        <taxon>Nematocera</taxon>
        <taxon>Culicoidea</taxon>
        <taxon>Culicidae</taxon>
        <taxon>Anophelinae</taxon>
        <taxon>Anopheles</taxon>
    </lineage>
</organism>
<feature type="compositionally biased region" description="Acidic residues" evidence="1">
    <location>
        <begin position="97"/>
        <end position="107"/>
    </location>
</feature>